<protein>
    <recommendedName>
        <fullName evidence="3">F-box domain-containing protein</fullName>
    </recommendedName>
</protein>
<proteinExistence type="predicted"/>
<dbReference type="HOGENOM" id="CLU_028894_2_0_1"/>
<dbReference type="CDD" id="cd09917">
    <property type="entry name" value="F-box_SF"/>
    <property type="match status" value="1"/>
</dbReference>
<dbReference type="SUPFAM" id="SSF81383">
    <property type="entry name" value="F-box domain"/>
    <property type="match status" value="1"/>
</dbReference>
<name>A0A0C9XUX9_9AGAR</name>
<organism evidence="1 2">
    <name type="scientific">Laccaria amethystina LaAM-08-1</name>
    <dbReference type="NCBI Taxonomy" id="1095629"/>
    <lineage>
        <taxon>Eukaryota</taxon>
        <taxon>Fungi</taxon>
        <taxon>Dikarya</taxon>
        <taxon>Basidiomycota</taxon>
        <taxon>Agaricomycotina</taxon>
        <taxon>Agaricomycetes</taxon>
        <taxon>Agaricomycetidae</taxon>
        <taxon>Agaricales</taxon>
        <taxon>Agaricineae</taxon>
        <taxon>Hydnangiaceae</taxon>
        <taxon>Laccaria</taxon>
    </lineage>
</organism>
<evidence type="ECO:0000313" key="2">
    <source>
        <dbReference type="Proteomes" id="UP000054477"/>
    </source>
</evidence>
<dbReference type="AlphaFoldDB" id="A0A0C9XUX9"/>
<accession>A0A0C9XUX9</accession>
<dbReference type="Proteomes" id="UP000054477">
    <property type="component" value="Unassembled WGS sequence"/>
</dbReference>
<evidence type="ECO:0008006" key="3">
    <source>
        <dbReference type="Google" id="ProtNLM"/>
    </source>
</evidence>
<sequence length="538" mass="61944">MWHSINPSLITRKTHIDSPDLPDEIWWKIIEFLPTEEVQRLYSVNRLFFEAAFQQRYRFVDMNWTLGKRRFRDLERRLKDERLAKYVRVVQLRPTIVGAFLHHDMHGRRKWKRVFSNVLQRMSPVFTGNLLSNMLKKMNPMRQAPSFTGIHVLPSARTQFDRNIFCNLASLTQLEVECDYFEFCYSNGYTPLLGFLSAGWGSFGPNLQILRLKMPLVVIHDILNINPTTPKLPDLRELVLEVCTTYLPFVPERDVTQLTTLLPLINNHSNTLRALTLHSLYPNDCLDFPLKHLSHMPFLDSFSISINDKTDCSAFHDFLSSHSHQLKNLAIRLEQGFSDHKTPGGHLFQLPCFHVELPGLRNLSLDGYLSFYPPHLAAAVDYLLRYNAELTTLRATVGCFSFAEVNDLINGFAVGSKLRKLHIFTIYLSPDLLRFLSTTLPDLQDLTIKFNSILPHEGSEISLDAEATAEEFCEEMKHLYVPEWAVRSLFTSPLGYAKNLKCRIALATAFPNILTFNGLEREHYLMPGSFPGFPCYTA</sequence>
<reference evidence="2" key="2">
    <citation type="submission" date="2015-01" db="EMBL/GenBank/DDBJ databases">
        <title>Evolutionary Origins and Diversification of the Mycorrhizal Mutualists.</title>
        <authorList>
            <consortium name="DOE Joint Genome Institute"/>
            <consortium name="Mycorrhizal Genomics Consortium"/>
            <person name="Kohler A."/>
            <person name="Kuo A."/>
            <person name="Nagy L.G."/>
            <person name="Floudas D."/>
            <person name="Copeland A."/>
            <person name="Barry K.W."/>
            <person name="Cichocki N."/>
            <person name="Veneault-Fourrey C."/>
            <person name="LaButti K."/>
            <person name="Lindquist E.A."/>
            <person name="Lipzen A."/>
            <person name="Lundell T."/>
            <person name="Morin E."/>
            <person name="Murat C."/>
            <person name="Riley R."/>
            <person name="Ohm R."/>
            <person name="Sun H."/>
            <person name="Tunlid A."/>
            <person name="Henrissat B."/>
            <person name="Grigoriev I.V."/>
            <person name="Hibbett D.S."/>
            <person name="Martin F."/>
        </authorList>
    </citation>
    <scope>NUCLEOTIDE SEQUENCE [LARGE SCALE GENOMIC DNA]</scope>
    <source>
        <strain evidence="2">LaAM-08-1</strain>
    </source>
</reference>
<dbReference type="Gene3D" id="3.80.10.10">
    <property type="entry name" value="Ribonuclease Inhibitor"/>
    <property type="match status" value="1"/>
</dbReference>
<dbReference type="SUPFAM" id="SSF52047">
    <property type="entry name" value="RNI-like"/>
    <property type="match status" value="1"/>
</dbReference>
<dbReference type="EMBL" id="KN838640">
    <property type="protein sequence ID" value="KIJ99762.1"/>
    <property type="molecule type" value="Genomic_DNA"/>
</dbReference>
<reference evidence="1 2" key="1">
    <citation type="submission" date="2014-04" db="EMBL/GenBank/DDBJ databases">
        <authorList>
            <consortium name="DOE Joint Genome Institute"/>
            <person name="Kuo A."/>
            <person name="Kohler A."/>
            <person name="Nagy L.G."/>
            <person name="Floudas D."/>
            <person name="Copeland A."/>
            <person name="Barry K.W."/>
            <person name="Cichocki N."/>
            <person name="Veneault-Fourrey C."/>
            <person name="LaButti K."/>
            <person name="Lindquist E.A."/>
            <person name="Lipzen A."/>
            <person name="Lundell T."/>
            <person name="Morin E."/>
            <person name="Murat C."/>
            <person name="Sun H."/>
            <person name="Tunlid A."/>
            <person name="Henrissat B."/>
            <person name="Grigoriev I.V."/>
            <person name="Hibbett D.S."/>
            <person name="Martin F."/>
            <person name="Nordberg H.P."/>
            <person name="Cantor M.N."/>
            <person name="Hua S.X."/>
        </authorList>
    </citation>
    <scope>NUCLEOTIDE SEQUENCE [LARGE SCALE GENOMIC DNA]</scope>
    <source>
        <strain evidence="1 2">LaAM-08-1</strain>
    </source>
</reference>
<dbReference type="InterPro" id="IPR036047">
    <property type="entry name" value="F-box-like_dom_sf"/>
</dbReference>
<dbReference type="InterPro" id="IPR032675">
    <property type="entry name" value="LRR_dom_sf"/>
</dbReference>
<evidence type="ECO:0000313" key="1">
    <source>
        <dbReference type="EMBL" id="KIJ99762.1"/>
    </source>
</evidence>
<gene>
    <name evidence="1" type="ORF">K443DRAFT_159223</name>
</gene>
<dbReference type="OrthoDB" id="3039255at2759"/>
<keyword evidence="2" id="KW-1185">Reference proteome</keyword>